<accession>A0A1I8FLN6</accession>
<name>A0A1I8FLN6_9PLAT</name>
<evidence type="ECO:0000256" key="1">
    <source>
        <dbReference type="SAM" id="MobiDB-lite"/>
    </source>
</evidence>
<keyword evidence="2" id="KW-1185">Reference proteome</keyword>
<feature type="compositionally biased region" description="Polar residues" evidence="1">
    <location>
        <begin position="1"/>
        <end position="10"/>
    </location>
</feature>
<organism evidence="2 3">
    <name type="scientific">Macrostomum lignano</name>
    <dbReference type="NCBI Taxonomy" id="282301"/>
    <lineage>
        <taxon>Eukaryota</taxon>
        <taxon>Metazoa</taxon>
        <taxon>Spiralia</taxon>
        <taxon>Lophotrochozoa</taxon>
        <taxon>Platyhelminthes</taxon>
        <taxon>Rhabditophora</taxon>
        <taxon>Macrostomorpha</taxon>
        <taxon>Macrostomida</taxon>
        <taxon>Macrostomidae</taxon>
        <taxon>Macrostomum</taxon>
    </lineage>
</organism>
<dbReference type="WBParaSite" id="maker-unitig_38154-snap-gene-0.2-mRNA-1">
    <property type="protein sequence ID" value="maker-unitig_38154-snap-gene-0.2-mRNA-1"/>
    <property type="gene ID" value="maker-unitig_38154-snap-gene-0.2"/>
</dbReference>
<proteinExistence type="predicted"/>
<dbReference type="Proteomes" id="UP000095280">
    <property type="component" value="Unplaced"/>
</dbReference>
<reference evidence="3" key="1">
    <citation type="submission" date="2016-11" db="UniProtKB">
        <authorList>
            <consortium name="WormBaseParasite"/>
        </authorList>
    </citation>
    <scope>IDENTIFICATION</scope>
</reference>
<protein>
    <submittedName>
        <fullName evidence="3">Uncharacterized protein</fullName>
    </submittedName>
</protein>
<feature type="region of interest" description="Disordered" evidence="1">
    <location>
        <begin position="1"/>
        <end position="38"/>
    </location>
</feature>
<evidence type="ECO:0000313" key="2">
    <source>
        <dbReference type="Proteomes" id="UP000095280"/>
    </source>
</evidence>
<dbReference type="AlphaFoldDB" id="A0A1I8FLN6"/>
<sequence length="97" mass="10310">MTRCSGSSGRTWHDRQAQSLSRPPPCDPRPAAGGRRPGRRVLADFRALGDARAELHGPLGPDGRQGEAKPGGAAAEQQLLALAAVSAEVRLRVKKYD</sequence>
<evidence type="ECO:0000313" key="3">
    <source>
        <dbReference type="WBParaSite" id="maker-unitig_38154-snap-gene-0.2-mRNA-1"/>
    </source>
</evidence>
<feature type="region of interest" description="Disordered" evidence="1">
    <location>
        <begin position="52"/>
        <end position="74"/>
    </location>
</feature>